<dbReference type="InterPro" id="IPR050129">
    <property type="entry name" value="Zn_alcohol_dh"/>
</dbReference>
<feature type="domain" description="Alcohol dehydrogenase-like C-terminal" evidence="2">
    <location>
        <begin position="173"/>
        <end position="286"/>
    </location>
</feature>
<evidence type="ECO:0000313" key="5">
    <source>
        <dbReference type="Proteomes" id="UP001596505"/>
    </source>
</evidence>
<name>A0ABW2PV70_9BACL</name>
<dbReference type="SUPFAM" id="SSF51735">
    <property type="entry name" value="NAD(P)-binding Rossmann-fold domains"/>
    <property type="match status" value="1"/>
</dbReference>
<dbReference type="Pfam" id="PF00107">
    <property type="entry name" value="ADH_zinc_N"/>
    <property type="match status" value="1"/>
</dbReference>
<evidence type="ECO:0000256" key="1">
    <source>
        <dbReference type="ARBA" id="ARBA00023002"/>
    </source>
</evidence>
<evidence type="ECO:0000313" key="4">
    <source>
        <dbReference type="EMBL" id="MFC7393259.1"/>
    </source>
</evidence>
<dbReference type="InterPro" id="IPR011032">
    <property type="entry name" value="GroES-like_sf"/>
</dbReference>
<evidence type="ECO:0000259" key="2">
    <source>
        <dbReference type="Pfam" id="PF00107"/>
    </source>
</evidence>
<accession>A0ABW2PV70</accession>
<dbReference type="InterPro" id="IPR013149">
    <property type="entry name" value="ADH-like_C"/>
</dbReference>
<dbReference type="Proteomes" id="UP001596505">
    <property type="component" value="Unassembled WGS sequence"/>
</dbReference>
<feature type="domain" description="Alcohol dehydrogenase-like N-terminal" evidence="3">
    <location>
        <begin position="25"/>
        <end position="133"/>
    </location>
</feature>
<evidence type="ECO:0000259" key="3">
    <source>
        <dbReference type="Pfam" id="PF08240"/>
    </source>
</evidence>
<dbReference type="RefSeq" id="WP_380965720.1">
    <property type="nucleotide sequence ID" value="NZ_JBHTCO010000011.1"/>
</dbReference>
<proteinExistence type="predicted"/>
<comment type="caution">
    <text evidence="4">The sequence shown here is derived from an EMBL/GenBank/DDBJ whole genome shotgun (WGS) entry which is preliminary data.</text>
</comment>
<dbReference type="SUPFAM" id="SSF50129">
    <property type="entry name" value="GroES-like"/>
    <property type="match status" value="1"/>
</dbReference>
<keyword evidence="5" id="KW-1185">Reference proteome</keyword>
<dbReference type="Gene3D" id="3.40.50.720">
    <property type="entry name" value="NAD(P)-binding Rossmann-like Domain"/>
    <property type="match status" value="1"/>
</dbReference>
<dbReference type="EMBL" id="JBHTCO010000011">
    <property type="protein sequence ID" value="MFC7393259.1"/>
    <property type="molecule type" value="Genomic_DNA"/>
</dbReference>
<gene>
    <name evidence="4" type="ORF">ACFQRG_09810</name>
</gene>
<dbReference type="InterPro" id="IPR036291">
    <property type="entry name" value="NAD(P)-bd_dom_sf"/>
</dbReference>
<dbReference type="InterPro" id="IPR013154">
    <property type="entry name" value="ADH-like_N"/>
</dbReference>
<organism evidence="4 5">
    <name type="scientific">Scopulibacillus cellulosilyticus</name>
    <dbReference type="NCBI Taxonomy" id="2665665"/>
    <lineage>
        <taxon>Bacteria</taxon>
        <taxon>Bacillati</taxon>
        <taxon>Bacillota</taxon>
        <taxon>Bacilli</taxon>
        <taxon>Bacillales</taxon>
        <taxon>Sporolactobacillaceae</taxon>
        <taxon>Scopulibacillus</taxon>
    </lineage>
</organism>
<protein>
    <submittedName>
        <fullName evidence="4">Zinc-binding dehydrogenase</fullName>
    </submittedName>
</protein>
<dbReference type="PANTHER" id="PTHR43401:SF2">
    <property type="entry name" value="L-THREONINE 3-DEHYDROGENASE"/>
    <property type="match status" value="1"/>
</dbReference>
<dbReference type="PANTHER" id="PTHR43401">
    <property type="entry name" value="L-THREONINE 3-DEHYDROGENASE"/>
    <property type="match status" value="1"/>
</dbReference>
<sequence>MLELRLNKPRDLSLKDSEPVQHLLDHEVKIELIYGGICGSDLSVFKGKLGHASYPVRPGHELLGTIIATGKDVNYEIGTRVVVAPNTFCDECDFCSAGKPNICRNKKSIGVNADGGFAEEIIVSSKYVLPIPEDISNEKAILIEPLSVIVHALRKVHITKDCHIAIMGCGTEGMLTAAMACYLGARITAIDINPLKLDIVKRLGDIRAVNPNEIENETFDIVIEAAGAKASVEQAVQLVKPGGTMVLIGMTPEANLPISHIVRNEISLLGSIIYNFPSDFSKSLQYLREEKLDLQPVISKIVPIKNYQEAYEMALSGNYGKVILDFRKG</sequence>
<dbReference type="Pfam" id="PF08240">
    <property type="entry name" value="ADH_N"/>
    <property type="match status" value="1"/>
</dbReference>
<reference evidence="5" key="1">
    <citation type="journal article" date="2019" name="Int. J. Syst. Evol. Microbiol.">
        <title>The Global Catalogue of Microorganisms (GCM) 10K type strain sequencing project: providing services to taxonomists for standard genome sequencing and annotation.</title>
        <authorList>
            <consortium name="The Broad Institute Genomics Platform"/>
            <consortium name="The Broad Institute Genome Sequencing Center for Infectious Disease"/>
            <person name="Wu L."/>
            <person name="Ma J."/>
        </authorList>
    </citation>
    <scope>NUCLEOTIDE SEQUENCE [LARGE SCALE GENOMIC DNA]</scope>
    <source>
        <strain evidence="5">CGMCC 1.16305</strain>
    </source>
</reference>
<dbReference type="Gene3D" id="3.90.180.10">
    <property type="entry name" value="Medium-chain alcohol dehydrogenases, catalytic domain"/>
    <property type="match status" value="1"/>
</dbReference>
<keyword evidence="1" id="KW-0560">Oxidoreductase</keyword>